<feature type="transmembrane region" description="Helical" evidence="1">
    <location>
        <begin position="262"/>
        <end position="283"/>
    </location>
</feature>
<dbReference type="PANTHER" id="PTHR44757">
    <property type="entry name" value="DIGUANYLATE CYCLASE DGCP"/>
    <property type="match status" value="1"/>
</dbReference>
<feature type="domain" description="EAL" evidence="2">
    <location>
        <begin position="511"/>
        <end position="762"/>
    </location>
</feature>
<evidence type="ECO:0000259" key="2">
    <source>
        <dbReference type="PROSITE" id="PS50883"/>
    </source>
</evidence>
<proteinExistence type="predicted"/>
<dbReference type="PROSITE" id="PS50885">
    <property type="entry name" value="HAMP"/>
    <property type="match status" value="1"/>
</dbReference>
<dbReference type="InterPro" id="IPR029787">
    <property type="entry name" value="Nucleotide_cyclase"/>
</dbReference>
<dbReference type="SMART" id="SM00267">
    <property type="entry name" value="GGDEF"/>
    <property type="match status" value="1"/>
</dbReference>
<dbReference type="Gene3D" id="3.20.20.450">
    <property type="entry name" value="EAL domain"/>
    <property type="match status" value="1"/>
</dbReference>
<dbReference type="InterPro" id="IPR043128">
    <property type="entry name" value="Rev_trsase/Diguanyl_cyclase"/>
</dbReference>
<dbReference type="SMART" id="SM00052">
    <property type="entry name" value="EAL"/>
    <property type="match status" value="1"/>
</dbReference>
<reference evidence="5 6" key="1">
    <citation type="submission" date="2021-08" db="EMBL/GenBank/DDBJ databases">
        <title>Comparative Genomics Analysis of the Genus Qipengyuania Reveals Extensive Genetic Diversity and Metabolic Versatility, Including the Description of Fifteen Novel Species.</title>
        <authorList>
            <person name="Liu Y."/>
        </authorList>
    </citation>
    <scope>NUCLEOTIDE SEQUENCE [LARGE SCALE GENOMIC DNA]</scope>
    <source>
        <strain evidence="5 6">YG27</strain>
    </source>
</reference>
<feature type="domain" description="GGDEF" evidence="4">
    <location>
        <begin position="370"/>
        <end position="502"/>
    </location>
</feature>
<dbReference type="Pfam" id="PF14827">
    <property type="entry name" value="dCache_3"/>
    <property type="match status" value="1"/>
</dbReference>
<dbReference type="Gene3D" id="6.10.340.10">
    <property type="match status" value="1"/>
</dbReference>
<dbReference type="InterPro" id="IPR035919">
    <property type="entry name" value="EAL_sf"/>
</dbReference>
<evidence type="ECO:0000313" key="6">
    <source>
        <dbReference type="Proteomes" id="UP000782554"/>
    </source>
</evidence>
<dbReference type="Pfam" id="PF00990">
    <property type="entry name" value="GGDEF"/>
    <property type="match status" value="1"/>
</dbReference>
<dbReference type="CDD" id="cd01949">
    <property type="entry name" value="GGDEF"/>
    <property type="match status" value="1"/>
</dbReference>
<keyword evidence="6" id="KW-1185">Reference proteome</keyword>
<dbReference type="SUPFAM" id="SSF158472">
    <property type="entry name" value="HAMP domain-like"/>
    <property type="match status" value="1"/>
</dbReference>
<evidence type="ECO:0000259" key="3">
    <source>
        <dbReference type="PROSITE" id="PS50885"/>
    </source>
</evidence>
<dbReference type="InterPro" id="IPR029150">
    <property type="entry name" value="dCache_3"/>
</dbReference>
<dbReference type="InterPro" id="IPR052155">
    <property type="entry name" value="Biofilm_reg_signaling"/>
</dbReference>
<organism evidence="5 6">
    <name type="scientific">Qipengyuania mesophila</name>
    <dbReference type="NCBI Taxonomy" id="2867246"/>
    <lineage>
        <taxon>Bacteria</taxon>
        <taxon>Pseudomonadati</taxon>
        <taxon>Pseudomonadota</taxon>
        <taxon>Alphaproteobacteria</taxon>
        <taxon>Sphingomonadales</taxon>
        <taxon>Erythrobacteraceae</taxon>
        <taxon>Qipengyuania</taxon>
    </lineage>
</organism>
<dbReference type="CDD" id="cd06225">
    <property type="entry name" value="HAMP"/>
    <property type="match status" value="1"/>
</dbReference>
<comment type="caution">
    <text evidence="5">The sequence shown here is derived from an EMBL/GenBank/DDBJ whole genome shotgun (WGS) entry which is preliminary data.</text>
</comment>
<dbReference type="Gene3D" id="3.30.70.270">
    <property type="match status" value="1"/>
</dbReference>
<feature type="domain" description="HAMP" evidence="3">
    <location>
        <begin position="284"/>
        <end position="335"/>
    </location>
</feature>
<dbReference type="NCBIfam" id="TIGR00254">
    <property type="entry name" value="GGDEF"/>
    <property type="match status" value="1"/>
</dbReference>
<dbReference type="PANTHER" id="PTHR44757:SF2">
    <property type="entry name" value="BIOFILM ARCHITECTURE MAINTENANCE PROTEIN MBAA"/>
    <property type="match status" value="1"/>
</dbReference>
<dbReference type="InterPro" id="IPR003660">
    <property type="entry name" value="HAMP_dom"/>
</dbReference>
<dbReference type="CDD" id="cd01948">
    <property type="entry name" value="EAL"/>
    <property type="match status" value="1"/>
</dbReference>
<dbReference type="Pfam" id="PF00563">
    <property type="entry name" value="EAL"/>
    <property type="match status" value="1"/>
</dbReference>
<keyword evidence="1" id="KW-0812">Transmembrane</keyword>
<dbReference type="Proteomes" id="UP000782554">
    <property type="component" value="Unassembled WGS sequence"/>
</dbReference>
<protein>
    <submittedName>
        <fullName evidence="5">EAL domain-containing protein</fullName>
    </submittedName>
</protein>
<dbReference type="SMART" id="SM00304">
    <property type="entry name" value="HAMP"/>
    <property type="match status" value="1"/>
</dbReference>
<name>A0ABS7JS11_9SPHN</name>
<dbReference type="InterPro" id="IPR001633">
    <property type="entry name" value="EAL_dom"/>
</dbReference>
<sequence length="770" mass="84154">MRTVFPRLALPSFSSLKLRIAVLYAGLFAAVLAVVMVVVNASIERFGESSASRDMAASARVFDEIVDLRARQMRAATDVLARDFGFREALATGDEPTLSSALRNLRDRSQAASAFVVGLDGTIISDGSSRLPPVEDIWGELDSGKNKGVIELGGKLALATASPIEVPDLAGWLVLASPLDKAAMARLAELAAVDFGASVQLQEELPAIATSGPPGTVVEANDAARNLYWVSSLPSLQDGLAPRLVLRHSLAKALAEYAVLKYLLALVGTTGLVLVVALGWRIARGITRPLSALDDAVRRFGRGEDIIVQVETDDEVGRLASSFNAMVEAIEERERRIIHVGLHDGLTNLPNRKLFIEQLDQALIRRKGNERVLVAYCDLDDFKVVNDTLGHPAGDALLRFVAQCLVDELAEAQVARLGGDEFAVLMVVEDEEESLLPIAQRVQECFERQIKIDGQTADCSASVGVAVAPMDAENGVDLLKHADLALYRAKKEGKSDFHFFEPSLDEQARRRREMELDLRLAIKDGGFELYFQPLYCLRKERLEGFEALIRWNHPKRGLISPTEFIPLAEETGLILQIGDWVVREACRAACEWPDHLTVAVNISPKQFSAPGLASTILQALTNSGLQPNRLELEITESVFIVDVERTLGMLHSLRELGVRIALDDFGTGYSSLSYLRSFPFDKVKIDQSFVRDLTAKGTNANAVIRAITTLAEALGMDTLAEGVESQEQCQILRDEGCGFVQGYLFSKPLPAYAIQELFEQPCFAAREATG</sequence>
<dbReference type="InterPro" id="IPR000160">
    <property type="entry name" value="GGDEF_dom"/>
</dbReference>
<keyword evidence="1" id="KW-1133">Transmembrane helix</keyword>
<evidence type="ECO:0000259" key="4">
    <source>
        <dbReference type="PROSITE" id="PS50887"/>
    </source>
</evidence>
<evidence type="ECO:0000313" key="5">
    <source>
        <dbReference type="EMBL" id="MBX7500432.1"/>
    </source>
</evidence>
<dbReference type="Pfam" id="PF00672">
    <property type="entry name" value="HAMP"/>
    <property type="match status" value="1"/>
</dbReference>
<dbReference type="PROSITE" id="PS50887">
    <property type="entry name" value="GGDEF"/>
    <property type="match status" value="1"/>
</dbReference>
<evidence type="ECO:0000256" key="1">
    <source>
        <dbReference type="SAM" id="Phobius"/>
    </source>
</evidence>
<dbReference type="EMBL" id="JAIGNU010000001">
    <property type="protein sequence ID" value="MBX7500432.1"/>
    <property type="molecule type" value="Genomic_DNA"/>
</dbReference>
<feature type="transmembrane region" description="Helical" evidence="1">
    <location>
        <begin position="20"/>
        <end position="43"/>
    </location>
</feature>
<keyword evidence="1" id="KW-0472">Membrane</keyword>
<gene>
    <name evidence="5" type="ORF">K3181_03095</name>
</gene>
<accession>A0ABS7JS11</accession>
<dbReference type="SUPFAM" id="SSF55073">
    <property type="entry name" value="Nucleotide cyclase"/>
    <property type="match status" value="1"/>
</dbReference>
<dbReference type="SUPFAM" id="SSF141868">
    <property type="entry name" value="EAL domain-like"/>
    <property type="match status" value="1"/>
</dbReference>
<dbReference type="PROSITE" id="PS50883">
    <property type="entry name" value="EAL"/>
    <property type="match status" value="1"/>
</dbReference>